<accession>A0A0R1MC80</accession>
<evidence type="ECO:0000256" key="11">
    <source>
        <dbReference type="HAMAP-Rule" id="MF_01145"/>
    </source>
</evidence>
<dbReference type="GO" id="GO:0006457">
    <property type="term" value="P:protein folding"/>
    <property type="evidence" value="ECO:0007669"/>
    <property type="project" value="UniProtKB-UniRule"/>
</dbReference>
<dbReference type="NCBIfam" id="NF003356">
    <property type="entry name" value="PRK04405.1"/>
    <property type="match status" value="1"/>
</dbReference>
<dbReference type="PATRIC" id="fig|1293597.4.peg.242"/>
<reference evidence="14 15" key="1">
    <citation type="journal article" date="2015" name="Genome Announc.">
        <title>Expanding the biotechnology potential of lactobacilli through comparative genomics of 213 strains and associated genera.</title>
        <authorList>
            <person name="Sun Z."/>
            <person name="Harris H.M."/>
            <person name="McCann A."/>
            <person name="Guo C."/>
            <person name="Argimon S."/>
            <person name="Zhang W."/>
            <person name="Yang X."/>
            <person name="Jeffery I.B."/>
            <person name="Cooney J.C."/>
            <person name="Kagawa T.F."/>
            <person name="Liu W."/>
            <person name="Song Y."/>
            <person name="Salvetti E."/>
            <person name="Wrobel A."/>
            <person name="Rasinkangas P."/>
            <person name="Parkhill J."/>
            <person name="Rea M.C."/>
            <person name="O'Sullivan O."/>
            <person name="Ritari J."/>
            <person name="Douillard F.P."/>
            <person name="Paul Ross R."/>
            <person name="Yang R."/>
            <person name="Briner A.E."/>
            <person name="Felis G.E."/>
            <person name="de Vos W.M."/>
            <person name="Barrangou R."/>
            <person name="Klaenhammer T.R."/>
            <person name="Caufield P.W."/>
            <person name="Cui Y."/>
            <person name="Zhang H."/>
            <person name="O'Toole P.W."/>
        </authorList>
    </citation>
    <scope>NUCLEOTIDE SEQUENCE [LARGE SCALE GENOMIC DNA]</scope>
    <source>
        <strain evidence="14 15">DSM 19284</strain>
    </source>
</reference>
<keyword evidence="7 11" id="KW-0472">Membrane</keyword>
<feature type="chain" id="PRO_5039427360" description="Foldase protein PrsA" evidence="12">
    <location>
        <begin position="31"/>
        <end position="320"/>
    </location>
</feature>
<dbReference type="PROSITE" id="PS50198">
    <property type="entry name" value="PPIC_PPIASE_2"/>
    <property type="match status" value="1"/>
</dbReference>
<dbReference type="InterPro" id="IPR023059">
    <property type="entry name" value="Foldase_PrsA"/>
</dbReference>
<dbReference type="Pfam" id="PF00639">
    <property type="entry name" value="Rotamase"/>
    <property type="match status" value="1"/>
</dbReference>
<dbReference type="InterPro" id="IPR000297">
    <property type="entry name" value="PPIase_PpiC"/>
</dbReference>
<evidence type="ECO:0000313" key="14">
    <source>
        <dbReference type="EMBL" id="KRL02538.1"/>
    </source>
</evidence>
<keyword evidence="6 11" id="KW-0697">Rotamase</keyword>
<keyword evidence="10 11" id="KW-0449">Lipoprotein</keyword>
<sequence>MKDVENFFMKKSLKKIAILAGAAAIGLSTAACSSSSATVVNYKGGKITQDDYYEAMKDTSSGQQTLVSLIIYRTLKQQYGDKVSSKKIDAQYNKYKKQYGSSFSTVLSYSGLTTKSFKQNLATNLYSIAALKDLKKPTAKQEKNWWASYHTKTTVQHIVVAKKSTAQTVISKLKSGTSFATLAKKYSTDTATKKKAGKLAAFDSTDTSLSSTFKSAVWKLKEGEYTTTPVKTSSGYEVIKVLKTTEKGAYNTKANKKFIDNQLYTKWASNSTVMTKIIGKVLKKADVNIKDKDLKSKNLLSSYLNPSSSTASSTATSSSN</sequence>
<evidence type="ECO:0000256" key="7">
    <source>
        <dbReference type="ARBA" id="ARBA00023136"/>
    </source>
</evidence>
<comment type="function">
    <text evidence="11">Plays a major role in protein secretion by helping the post-translocational extracellular folding of several secreted proteins.</text>
</comment>
<comment type="catalytic activity">
    <reaction evidence="1 11">
        <text>[protein]-peptidylproline (omega=180) = [protein]-peptidylproline (omega=0)</text>
        <dbReference type="Rhea" id="RHEA:16237"/>
        <dbReference type="Rhea" id="RHEA-COMP:10747"/>
        <dbReference type="Rhea" id="RHEA-COMP:10748"/>
        <dbReference type="ChEBI" id="CHEBI:83833"/>
        <dbReference type="ChEBI" id="CHEBI:83834"/>
        <dbReference type="EC" id="5.2.1.8"/>
    </reaction>
</comment>
<dbReference type="InterPro" id="IPR050245">
    <property type="entry name" value="PrsA_foldase"/>
</dbReference>
<evidence type="ECO:0000256" key="6">
    <source>
        <dbReference type="ARBA" id="ARBA00023110"/>
    </source>
</evidence>
<dbReference type="HAMAP" id="MF_01145">
    <property type="entry name" value="Foldase_PrsA"/>
    <property type="match status" value="1"/>
</dbReference>
<keyword evidence="8 11" id="KW-0564">Palmitate</keyword>
<dbReference type="SUPFAM" id="SSF109998">
    <property type="entry name" value="Triger factor/SurA peptide-binding domain-like"/>
    <property type="match status" value="1"/>
</dbReference>
<dbReference type="AlphaFoldDB" id="A0A0R1MC80"/>
<evidence type="ECO:0000256" key="4">
    <source>
        <dbReference type="ARBA" id="ARBA00022475"/>
    </source>
</evidence>
<dbReference type="STRING" id="1293597.FC20_GL000220"/>
<evidence type="ECO:0000256" key="3">
    <source>
        <dbReference type="ARBA" id="ARBA00006071"/>
    </source>
</evidence>
<keyword evidence="5 11" id="KW-0732">Signal</keyword>
<dbReference type="PROSITE" id="PS51257">
    <property type="entry name" value="PROKAR_LIPOPROTEIN"/>
    <property type="match status" value="1"/>
</dbReference>
<feature type="signal peptide" evidence="12">
    <location>
        <begin position="1"/>
        <end position="30"/>
    </location>
</feature>
<evidence type="ECO:0000256" key="2">
    <source>
        <dbReference type="ARBA" id="ARBA00004193"/>
    </source>
</evidence>
<evidence type="ECO:0000256" key="9">
    <source>
        <dbReference type="ARBA" id="ARBA00023235"/>
    </source>
</evidence>
<evidence type="ECO:0000256" key="1">
    <source>
        <dbReference type="ARBA" id="ARBA00000971"/>
    </source>
</evidence>
<name>A0A0R1MC80_9LACO</name>
<feature type="domain" description="PpiC" evidence="13">
    <location>
        <begin position="150"/>
        <end position="243"/>
    </location>
</feature>
<dbReference type="PANTHER" id="PTHR47245:SF1">
    <property type="entry name" value="FOLDASE PROTEIN PRSA"/>
    <property type="match status" value="1"/>
</dbReference>
<evidence type="ECO:0000256" key="8">
    <source>
        <dbReference type="ARBA" id="ARBA00023139"/>
    </source>
</evidence>
<keyword evidence="15" id="KW-1185">Reference proteome</keyword>
<evidence type="ECO:0000313" key="15">
    <source>
        <dbReference type="Proteomes" id="UP000051074"/>
    </source>
</evidence>
<gene>
    <name evidence="11" type="primary">prsA</name>
    <name evidence="14" type="ORF">FC20_GL000220</name>
</gene>
<dbReference type="eggNOG" id="COG0760">
    <property type="taxonomic scope" value="Bacteria"/>
</dbReference>
<evidence type="ECO:0000259" key="13">
    <source>
        <dbReference type="PROSITE" id="PS50198"/>
    </source>
</evidence>
<keyword evidence="9 11" id="KW-0413">Isomerase</keyword>
<dbReference type="PANTHER" id="PTHR47245">
    <property type="entry name" value="PEPTIDYLPROLYL ISOMERASE"/>
    <property type="match status" value="1"/>
</dbReference>
<dbReference type="EC" id="5.2.1.8" evidence="11"/>
<proteinExistence type="inferred from homology"/>
<comment type="caution">
    <text evidence="14">The sequence shown here is derived from an EMBL/GenBank/DDBJ whole genome shotgun (WGS) entry which is preliminary data.</text>
</comment>
<dbReference type="SUPFAM" id="SSF54534">
    <property type="entry name" value="FKBP-like"/>
    <property type="match status" value="1"/>
</dbReference>
<dbReference type="InterPro" id="IPR046357">
    <property type="entry name" value="PPIase_dom_sf"/>
</dbReference>
<comment type="subcellular location">
    <subcellularLocation>
        <location evidence="2 11">Cell membrane</location>
        <topology evidence="2 11">Lipid-anchor</topology>
    </subcellularLocation>
</comment>
<evidence type="ECO:0000256" key="5">
    <source>
        <dbReference type="ARBA" id="ARBA00022729"/>
    </source>
</evidence>
<dbReference type="Gene3D" id="3.10.50.40">
    <property type="match status" value="1"/>
</dbReference>
<comment type="similarity">
    <text evidence="3 11">Belongs to the PrsA family.</text>
</comment>
<evidence type="ECO:0000256" key="10">
    <source>
        <dbReference type="ARBA" id="ARBA00023288"/>
    </source>
</evidence>
<evidence type="ECO:0000256" key="12">
    <source>
        <dbReference type="SAM" id="SignalP"/>
    </source>
</evidence>
<organism evidence="14 15">
    <name type="scientific">Lactobacillus equicursoris DSM 19284 = JCM 14600 = CIP 110162</name>
    <dbReference type="NCBI Taxonomy" id="1293597"/>
    <lineage>
        <taxon>Bacteria</taxon>
        <taxon>Bacillati</taxon>
        <taxon>Bacillota</taxon>
        <taxon>Bacilli</taxon>
        <taxon>Lactobacillales</taxon>
        <taxon>Lactobacillaceae</taxon>
        <taxon>Lactobacillus</taxon>
    </lineage>
</organism>
<protein>
    <recommendedName>
        <fullName evidence="11">Foldase protein PrsA</fullName>
        <ecNumber evidence="11">5.2.1.8</ecNumber>
    </recommendedName>
</protein>
<dbReference type="EMBL" id="AZDU01000012">
    <property type="protein sequence ID" value="KRL02538.1"/>
    <property type="molecule type" value="Genomic_DNA"/>
</dbReference>
<keyword evidence="4 11" id="KW-1003">Cell membrane</keyword>
<dbReference type="GO" id="GO:0003755">
    <property type="term" value="F:peptidyl-prolyl cis-trans isomerase activity"/>
    <property type="evidence" value="ECO:0007669"/>
    <property type="project" value="UniProtKB-UniRule"/>
</dbReference>
<dbReference type="InterPro" id="IPR027304">
    <property type="entry name" value="Trigger_fact/SurA_dom_sf"/>
</dbReference>
<dbReference type="Proteomes" id="UP000051074">
    <property type="component" value="Unassembled WGS sequence"/>
</dbReference>
<dbReference type="GO" id="GO:0005886">
    <property type="term" value="C:plasma membrane"/>
    <property type="evidence" value="ECO:0007669"/>
    <property type="project" value="UniProtKB-SubCell"/>
</dbReference>